<evidence type="ECO:0000313" key="2">
    <source>
        <dbReference type="Proteomes" id="UP000026922"/>
    </source>
</evidence>
<name>A0A061JGT2_9PROT</name>
<evidence type="ECO:0008006" key="3">
    <source>
        <dbReference type="Google" id="ProtNLM"/>
    </source>
</evidence>
<sequence length="34" mass="4223">MNQKNKNMKYSVQFRKKALKLQSKEESYIEFRLN</sequence>
<keyword evidence="2" id="KW-1185">Reference proteome</keyword>
<organism evidence="1 2">
    <name type="scientific">Holospora undulata HU1</name>
    <dbReference type="NCBI Taxonomy" id="1321371"/>
    <lineage>
        <taxon>Bacteria</taxon>
        <taxon>Pseudomonadati</taxon>
        <taxon>Pseudomonadota</taxon>
        <taxon>Alphaproteobacteria</taxon>
        <taxon>Holosporales</taxon>
        <taxon>Holosporaceae</taxon>
        <taxon>Holospora</taxon>
    </lineage>
</organism>
<protein>
    <recommendedName>
        <fullName evidence="3">Transposase</fullName>
    </recommendedName>
</protein>
<gene>
    <name evidence="1" type="ORF">K737_300203</name>
</gene>
<dbReference type="EMBL" id="ARPM03000066">
    <property type="protein sequence ID" value="ETZ05351.1"/>
    <property type="molecule type" value="Genomic_DNA"/>
</dbReference>
<reference evidence="1 2" key="1">
    <citation type="journal article" date="2013" name="Genome Announc.">
        <title>Draft Genome Sequence of Holospora undulata Strain HU1, a Micronucleus-Specific Symbiont of the Ciliate Paramecium caudatum.</title>
        <authorList>
            <person name="Dohra H."/>
            <person name="Suzuki H."/>
            <person name="Suzuki T."/>
            <person name="Tanaka K."/>
            <person name="Fujishima M."/>
        </authorList>
    </citation>
    <scope>NUCLEOTIDE SEQUENCE [LARGE SCALE GENOMIC DNA]</scope>
    <source>
        <strain evidence="1 2">HU1</strain>
    </source>
</reference>
<comment type="caution">
    <text evidence="1">The sequence shown here is derived from an EMBL/GenBank/DDBJ whole genome shotgun (WGS) entry which is preliminary data.</text>
</comment>
<dbReference type="Proteomes" id="UP000026922">
    <property type="component" value="Unassembled WGS sequence"/>
</dbReference>
<evidence type="ECO:0000313" key="1">
    <source>
        <dbReference type="EMBL" id="ETZ05351.1"/>
    </source>
</evidence>
<proteinExistence type="predicted"/>
<accession>A0A061JGT2</accession>
<dbReference type="AlphaFoldDB" id="A0A061JGT2"/>